<evidence type="ECO:0000313" key="9">
    <source>
        <dbReference type="EMBL" id="SDI13226.1"/>
    </source>
</evidence>
<evidence type="ECO:0000256" key="5">
    <source>
        <dbReference type="HAMAP-Rule" id="MF_00694"/>
    </source>
</evidence>
<evidence type="ECO:0000256" key="2">
    <source>
        <dbReference type="ARBA" id="ARBA00004983"/>
    </source>
</evidence>
<dbReference type="EC" id="4.2.1.41" evidence="5"/>
<dbReference type="InterPro" id="IPR002220">
    <property type="entry name" value="DapA-like"/>
</dbReference>
<keyword evidence="10" id="KW-1185">Reference proteome</keyword>
<dbReference type="SMART" id="SM01130">
    <property type="entry name" value="DHDPS"/>
    <property type="match status" value="1"/>
</dbReference>
<dbReference type="NCBIfam" id="TIGR03249">
    <property type="entry name" value="KdgD"/>
    <property type="match status" value="1"/>
</dbReference>
<name>A0A1G8I2P0_9MICC</name>
<dbReference type="PANTHER" id="PTHR12128">
    <property type="entry name" value="DIHYDRODIPICOLINATE SYNTHASE"/>
    <property type="match status" value="1"/>
</dbReference>
<dbReference type="PRINTS" id="PR00146">
    <property type="entry name" value="DHPICSNTHASE"/>
</dbReference>
<dbReference type="STRING" id="335973.SAMN04488693_106117"/>
<dbReference type="InterPro" id="IPR017655">
    <property type="entry name" value="Dehydro-deoxyglucarate_dehyd"/>
</dbReference>
<keyword evidence="4 5" id="KW-0456">Lyase</keyword>
<proteinExistence type="inferred from homology"/>
<evidence type="ECO:0000256" key="7">
    <source>
        <dbReference type="PIRSR" id="PIRSR001365-1"/>
    </source>
</evidence>
<feature type="binding site" evidence="8">
    <location>
        <position position="57"/>
    </location>
    <ligand>
        <name>pyruvate</name>
        <dbReference type="ChEBI" id="CHEBI:15361"/>
    </ligand>
</feature>
<comment type="similarity">
    <text evidence="3 5 6">Belongs to the DapA family.</text>
</comment>
<dbReference type="GO" id="GO:0042838">
    <property type="term" value="P:D-glucarate catabolic process"/>
    <property type="evidence" value="ECO:0007669"/>
    <property type="project" value="UniProtKB-UniRule"/>
</dbReference>
<evidence type="ECO:0000256" key="8">
    <source>
        <dbReference type="PIRSR" id="PIRSR001365-2"/>
    </source>
</evidence>
<protein>
    <recommendedName>
        <fullName evidence="5">Probable 5-dehydro-4-deoxyglucarate dehydratase</fullName>
        <ecNumber evidence="5">4.2.1.41</ecNumber>
    </recommendedName>
    <alternativeName>
        <fullName evidence="5">5-keto-4-deoxy-glucarate dehydratase</fullName>
        <shortName evidence="5">KDGDH</shortName>
    </alternativeName>
</protein>
<dbReference type="AlphaFoldDB" id="A0A1G8I2P0"/>
<comment type="pathway">
    <text evidence="2 5">Carbohydrate acid metabolism; D-glucarate degradation; 2,5-dioxopentanoate from D-glucarate: step 2/2.</text>
</comment>
<dbReference type="PANTHER" id="PTHR12128:SF19">
    <property type="entry name" value="5-DEHYDRO-4-DEOXYGLUCARATE DEHYDRATASE 2-RELATED"/>
    <property type="match status" value="1"/>
</dbReference>
<dbReference type="GO" id="GO:0008840">
    <property type="term" value="F:4-hydroxy-tetrahydrodipicolinate synthase activity"/>
    <property type="evidence" value="ECO:0007669"/>
    <property type="project" value="TreeGrafter"/>
</dbReference>
<gene>
    <name evidence="9" type="ORF">SAMN04488693_106117</name>
</gene>
<dbReference type="GO" id="GO:0047448">
    <property type="term" value="F:5-dehydro-4-deoxyglucarate dehydratase activity"/>
    <property type="evidence" value="ECO:0007669"/>
    <property type="project" value="UniProtKB-UniRule"/>
</dbReference>
<dbReference type="CDD" id="cd00951">
    <property type="entry name" value="KDGDH"/>
    <property type="match status" value="1"/>
</dbReference>
<dbReference type="RefSeq" id="WP_026544861.1">
    <property type="nucleotide sequence ID" value="NZ_FNDT01000006.1"/>
</dbReference>
<dbReference type="HAMAP" id="MF_00694">
    <property type="entry name" value="KDGDH"/>
    <property type="match status" value="1"/>
</dbReference>
<evidence type="ECO:0000313" key="10">
    <source>
        <dbReference type="Proteomes" id="UP000199258"/>
    </source>
</evidence>
<dbReference type="SUPFAM" id="SSF51569">
    <property type="entry name" value="Aldolase"/>
    <property type="match status" value="1"/>
</dbReference>
<dbReference type="InterPro" id="IPR013785">
    <property type="entry name" value="Aldolase_TIM"/>
</dbReference>
<accession>A0A1G8I2P0</accession>
<dbReference type="NCBIfam" id="NF002958">
    <property type="entry name" value="PRK03620.1"/>
    <property type="match status" value="1"/>
</dbReference>
<evidence type="ECO:0000256" key="1">
    <source>
        <dbReference type="ARBA" id="ARBA00001446"/>
    </source>
</evidence>
<reference evidence="9 10" key="1">
    <citation type="submission" date="2016-10" db="EMBL/GenBank/DDBJ databases">
        <authorList>
            <person name="de Groot N.N."/>
        </authorList>
    </citation>
    <scope>NUCLEOTIDE SEQUENCE [LARGE SCALE GENOMIC DNA]</scope>
    <source>
        <strain evidence="9 10">NP_1H</strain>
    </source>
</reference>
<dbReference type="UniPathway" id="UPA00564">
    <property type="reaction ID" value="UER00628"/>
</dbReference>
<dbReference type="EMBL" id="FNDT01000006">
    <property type="protein sequence ID" value="SDI13226.1"/>
    <property type="molecule type" value="Genomic_DNA"/>
</dbReference>
<evidence type="ECO:0000256" key="4">
    <source>
        <dbReference type="ARBA" id="ARBA00023239"/>
    </source>
</evidence>
<feature type="active site" description="Proton donor/acceptor" evidence="7">
    <location>
        <position position="144"/>
    </location>
</feature>
<comment type="catalytic activity">
    <reaction evidence="1 5">
        <text>5-dehydro-4-deoxy-D-glucarate + H(+) = 2,5-dioxopentanoate + CO2 + H2O</text>
        <dbReference type="Rhea" id="RHEA:24608"/>
        <dbReference type="ChEBI" id="CHEBI:15377"/>
        <dbReference type="ChEBI" id="CHEBI:15378"/>
        <dbReference type="ChEBI" id="CHEBI:16526"/>
        <dbReference type="ChEBI" id="CHEBI:42819"/>
        <dbReference type="ChEBI" id="CHEBI:58136"/>
        <dbReference type="EC" id="4.2.1.41"/>
    </reaction>
</comment>
<dbReference type="Gene3D" id="3.20.20.70">
    <property type="entry name" value="Aldolase class I"/>
    <property type="match status" value="1"/>
</dbReference>
<evidence type="ECO:0000256" key="6">
    <source>
        <dbReference type="PIRNR" id="PIRNR001365"/>
    </source>
</evidence>
<dbReference type="PIRSF" id="PIRSF001365">
    <property type="entry name" value="DHDPS"/>
    <property type="match status" value="1"/>
</dbReference>
<dbReference type="OrthoDB" id="8995637at2"/>
<feature type="active site" description="Schiff-base intermediate with substrate" evidence="7">
    <location>
        <position position="170"/>
    </location>
</feature>
<organism evidence="9 10">
    <name type="scientific">Arthrobacter subterraneus</name>
    <dbReference type="NCBI Taxonomy" id="335973"/>
    <lineage>
        <taxon>Bacteria</taxon>
        <taxon>Bacillati</taxon>
        <taxon>Actinomycetota</taxon>
        <taxon>Actinomycetes</taxon>
        <taxon>Micrococcales</taxon>
        <taxon>Micrococcaceae</taxon>
        <taxon>Arthrobacter</taxon>
    </lineage>
</organism>
<dbReference type="Proteomes" id="UP000199258">
    <property type="component" value="Unassembled WGS sequence"/>
</dbReference>
<dbReference type="Pfam" id="PF00701">
    <property type="entry name" value="DHDPS"/>
    <property type="match status" value="1"/>
</dbReference>
<sequence length="316" mass="33599">MANYAPQELAQKLKDGLLSFPVTAFTPELAFDEDAYRQHLSWQASFDVAGLFAAGGTGEGFSLTPAEAARVIRTAVEEVGGTVPVLASAGGSTAQAVQNAQDAEAAGAEGLLLLPPYLTECDQEGLLAHVSAVCAATTIGVIVYNRANAIYSADTVARLAERHPNFIGFKDAIGDIEHLTRVYAKNGDRLFYLGGLPTAETFALPLLQLGMSTYSSALYNFVPEFALEFYRDVRKQDHAAVTEKLQRFVLPYLDIRDRVRGYGVSIVKGGLKVVGRDVGGVRPPLQNLTDADLADLGALIDAAGIRPAPATLASAR</sequence>
<evidence type="ECO:0000256" key="3">
    <source>
        <dbReference type="ARBA" id="ARBA00007592"/>
    </source>
</evidence>